<dbReference type="OrthoDB" id="7356699at2"/>
<organism evidence="2 3">
    <name type="scientific">Azospirillum thermophilum</name>
    <dbReference type="NCBI Taxonomy" id="2202148"/>
    <lineage>
        <taxon>Bacteria</taxon>
        <taxon>Pseudomonadati</taxon>
        <taxon>Pseudomonadota</taxon>
        <taxon>Alphaproteobacteria</taxon>
        <taxon>Rhodospirillales</taxon>
        <taxon>Azospirillaceae</taxon>
        <taxon>Azospirillum</taxon>
    </lineage>
</organism>
<dbReference type="Gene3D" id="1.20.120.520">
    <property type="entry name" value="nmb1532 protein domain like"/>
    <property type="match status" value="1"/>
</dbReference>
<gene>
    <name evidence="2" type="ORF">DEW08_18995</name>
</gene>
<proteinExistence type="predicted"/>
<accession>A0A2S2CUL1</accession>
<dbReference type="Pfam" id="PF01814">
    <property type="entry name" value="Hemerythrin"/>
    <property type="match status" value="1"/>
</dbReference>
<evidence type="ECO:0000313" key="2">
    <source>
        <dbReference type="EMBL" id="AWK88202.1"/>
    </source>
</evidence>
<reference evidence="3" key="1">
    <citation type="submission" date="2018-05" db="EMBL/GenBank/DDBJ databases">
        <title>Azospirillum thermophila sp. nov., a novel isolated from hot spring.</title>
        <authorList>
            <person name="Zhao Z."/>
        </authorList>
    </citation>
    <scope>NUCLEOTIDE SEQUENCE [LARGE SCALE GENOMIC DNA]</scope>
    <source>
        <strain evidence="3">CFH 70021</strain>
    </source>
</reference>
<evidence type="ECO:0000313" key="3">
    <source>
        <dbReference type="Proteomes" id="UP000245629"/>
    </source>
</evidence>
<dbReference type="EMBL" id="CP029354">
    <property type="protein sequence ID" value="AWK88202.1"/>
    <property type="molecule type" value="Genomic_DNA"/>
</dbReference>
<dbReference type="Proteomes" id="UP000245629">
    <property type="component" value="Chromosome 3"/>
</dbReference>
<evidence type="ECO:0000259" key="1">
    <source>
        <dbReference type="Pfam" id="PF01814"/>
    </source>
</evidence>
<dbReference type="InterPro" id="IPR012312">
    <property type="entry name" value="Hemerythrin-like"/>
</dbReference>
<protein>
    <recommendedName>
        <fullName evidence="1">Hemerythrin-like domain-containing protein</fullName>
    </recommendedName>
</protein>
<dbReference type="RefSeq" id="WP_109330233.1">
    <property type="nucleotide sequence ID" value="NZ_CP029354.1"/>
</dbReference>
<dbReference type="KEGG" id="azz:DEW08_18995"/>
<sequence length="165" mass="18412">MHADSRTGQLLHEDHHRAIDLLNALDRFLVLTGEDRPPACDEPDARKLLADLSPELGRELERHFALEEALFPRIAAAGAYELTADLDADHQTLLPLARRLARLCDLALREGFDEETWPVFRYFGRELVDGLVLHIQKEEGSLLAAVDEVLTPEQDAQLADAQASA</sequence>
<feature type="domain" description="Hemerythrin-like" evidence="1">
    <location>
        <begin position="10"/>
        <end position="145"/>
    </location>
</feature>
<keyword evidence="3" id="KW-1185">Reference proteome</keyword>
<dbReference type="AlphaFoldDB" id="A0A2S2CUL1"/>
<name>A0A2S2CUL1_9PROT</name>